<proteinExistence type="predicted"/>
<protein>
    <recommendedName>
        <fullName evidence="2">DUF5671 domain-containing protein</fullName>
    </recommendedName>
</protein>
<keyword evidence="1" id="KW-0812">Transmembrane</keyword>
<evidence type="ECO:0000313" key="4">
    <source>
        <dbReference type="Proteomes" id="UP000710385"/>
    </source>
</evidence>
<evidence type="ECO:0000259" key="2">
    <source>
        <dbReference type="Pfam" id="PF18920"/>
    </source>
</evidence>
<feature type="transmembrane region" description="Helical" evidence="1">
    <location>
        <begin position="179"/>
        <end position="199"/>
    </location>
</feature>
<name>A0A928TU35_UNCKA</name>
<keyword evidence="1" id="KW-0472">Membrane</keyword>
<comment type="caution">
    <text evidence="3">The sequence shown here is derived from an EMBL/GenBank/DDBJ whole genome shotgun (WGS) entry which is preliminary data.</text>
</comment>
<feature type="transmembrane region" description="Helical" evidence="1">
    <location>
        <begin position="64"/>
        <end position="86"/>
    </location>
</feature>
<gene>
    <name evidence="3" type="ORF">HS096_00790</name>
</gene>
<dbReference type="InterPro" id="IPR043728">
    <property type="entry name" value="DUF5671"/>
</dbReference>
<feature type="transmembrane region" description="Helical" evidence="1">
    <location>
        <begin position="146"/>
        <end position="167"/>
    </location>
</feature>
<organism evidence="3 4">
    <name type="scientific">candidate division WWE3 bacterium</name>
    <dbReference type="NCBI Taxonomy" id="2053526"/>
    <lineage>
        <taxon>Bacteria</taxon>
        <taxon>Katanobacteria</taxon>
    </lineage>
</organism>
<sequence>MASELQYFVKESLERGQSRKSVKDVLRKAGWPLDEISTALDAYAEVDFPVPVPRRKPYLSAREAFMYLVMFLTLYISAISFGTLLFQFINKWYPDPLLYLTPNISAIREAASSLIIAYPVFLFVALRLERAIRKDPEKRTSKIRKWLTYVTLFIAAGVIIGDLITLVSNLLRGDLTTPFVLKVLVVGAIAGTIFGYYLLDLRTEEKPV</sequence>
<accession>A0A928TU35</accession>
<dbReference type="Proteomes" id="UP000710385">
    <property type="component" value="Unassembled WGS sequence"/>
</dbReference>
<evidence type="ECO:0000313" key="3">
    <source>
        <dbReference type="EMBL" id="MBE7524925.1"/>
    </source>
</evidence>
<dbReference type="Pfam" id="PF18920">
    <property type="entry name" value="DUF5671"/>
    <property type="match status" value="1"/>
</dbReference>
<dbReference type="EMBL" id="JABTTY010000001">
    <property type="protein sequence ID" value="MBE7524925.1"/>
    <property type="molecule type" value="Genomic_DNA"/>
</dbReference>
<dbReference type="AlphaFoldDB" id="A0A928TU35"/>
<evidence type="ECO:0000256" key="1">
    <source>
        <dbReference type="SAM" id="Phobius"/>
    </source>
</evidence>
<feature type="transmembrane region" description="Helical" evidence="1">
    <location>
        <begin position="106"/>
        <end position="126"/>
    </location>
</feature>
<feature type="domain" description="DUF5671" evidence="2">
    <location>
        <begin position="63"/>
        <end position="196"/>
    </location>
</feature>
<keyword evidence="1" id="KW-1133">Transmembrane helix</keyword>
<reference evidence="3" key="1">
    <citation type="submission" date="2020-05" db="EMBL/GenBank/DDBJ databases">
        <title>High-Quality Genomes of Partial-Nitritation/Anammox System by Hierarchical Clustering Based Hybrid Assembly.</title>
        <authorList>
            <person name="Liu L."/>
            <person name="Wang Y."/>
            <person name="Che Y."/>
            <person name="Chen Y."/>
            <person name="Xia Y."/>
            <person name="Luo R."/>
            <person name="Cheng S.H."/>
            <person name="Zheng C."/>
            <person name="Zhang T."/>
        </authorList>
    </citation>
    <scope>NUCLEOTIDE SEQUENCE</scope>
    <source>
        <strain evidence="3">H1_PAT1</strain>
    </source>
</reference>